<reference evidence="1 2" key="1">
    <citation type="submission" date="2023-03" db="EMBL/GenBank/DDBJ databases">
        <title>Draft genome sequence of Thalassotalea insulae KCTC 62186T.</title>
        <authorList>
            <person name="Sawabe T."/>
        </authorList>
    </citation>
    <scope>NUCLEOTIDE SEQUENCE [LARGE SCALE GENOMIC DNA]</scope>
    <source>
        <strain evidence="1 2">KCTC 62186</strain>
    </source>
</reference>
<comment type="caution">
    <text evidence="1">The sequence shown here is derived from an EMBL/GenBank/DDBJ whole genome shotgun (WGS) entry which is preliminary data.</text>
</comment>
<evidence type="ECO:0000313" key="1">
    <source>
        <dbReference type="EMBL" id="GLX78117.1"/>
    </source>
</evidence>
<sequence length="47" mass="5432">MIVQLSKFKLLSGKEMLLTYTFNPGVAKHTFCIKMWGKTILYTSFKS</sequence>
<keyword evidence="2" id="KW-1185">Reference proteome</keyword>
<organism evidence="1 2">
    <name type="scientific">Thalassotalea insulae</name>
    <dbReference type="NCBI Taxonomy" id="2056778"/>
    <lineage>
        <taxon>Bacteria</taxon>
        <taxon>Pseudomonadati</taxon>
        <taxon>Pseudomonadota</taxon>
        <taxon>Gammaproteobacteria</taxon>
        <taxon>Alteromonadales</taxon>
        <taxon>Colwelliaceae</taxon>
        <taxon>Thalassotalea</taxon>
    </lineage>
</organism>
<proteinExistence type="predicted"/>
<dbReference type="Proteomes" id="UP001157186">
    <property type="component" value="Unassembled WGS sequence"/>
</dbReference>
<dbReference type="EMBL" id="BSST01000001">
    <property type="protein sequence ID" value="GLX78117.1"/>
    <property type="molecule type" value="Genomic_DNA"/>
</dbReference>
<evidence type="ECO:0000313" key="2">
    <source>
        <dbReference type="Proteomes" id="UP001157186"/>
    </source>
</evidence>
<gene>
    <name evidence="1" type="ORF">tinsulaeT_14570</name>
</gene>
<name>A0ABQ6GQB9_9GAMM</name>
<protein>
    <submittedName>
        <fullName evidence="1">Uncharacterized protein</fullName>
    </submittedName>
</protein>
<accession>A0ABQ6GQB9</accession>